<dbReference type="AlphaFoldDB" id="A0AAN7S341"/>
<proteinExistence type="predicted"/>
<evidence type="ECO:0000313" key="2">
    <source>
        <dbReference type="Proteomes" id="UP001333110"/>
    </source>
</evidence>
<gene>
    <name evidence="1" type="ORF">QYF61_010637</name>
</gene>
<organism evidence="1 2">
    <name type="scientific">Mycteria americana</name>
    <name type="common">Wood stork</name>
    <dbReference type="NCBI Taxonomy" id="33587"/>
    <lineage>
        <taxon>Eukaryota</taxon>
        <taxon>Metazoa</taxon>
        <taxon>Chordata</taxon>
        <taxon>Craniata</taxon>
        <taxon>Vertebrata</taxon>
        <taxon>Euteleostomi</taxon>
        <taxon>Archelosauria</taxon>
        <taxon>Archosauria</taxon>
        <taxon>Dinosauria</taxon>
        <taxon>Saurischia</taxon>
        <taxon>Theropoda</taxon>
        <taxon>Coelurosauria</taxon>
        <taxon>Aves</taxon>
        <taxon>Neognathae</taxon>
        <taxon>Neoaves</taxon>
        <taxon>Aequornithes</taxon>
        <taxon>Ciconiiformes</taxon>
        <taxon>Ciconiidae</taxon>
        <taxon>Mycteria</taxon>
    </lineage>
</organism>
<sequence length="138" mass="15965">MVGLDDLKGLFQPIRFCDSVTLDCTVPLAAAINDPCPCGRQEQQKRLLLYKYLLPFLWWVSQLNYKCVGCLEEVEEILYLHSQKSRAITIDTAEEDLEYVSEEQPRAGRKLMGKNWRLRQQREPCGWCLLQAARSRGT</sequence>
<accession>A0AAN7S341</accession>
<comment type="caution">
    <text evidence="1">The sequence shown here is derived from an EMBL/GenBank/DDBJ whole genome shotgun (WGS) entry which is preliminary data.</text>
</comment>
<name>A0AAN7S341_MYCAM</name>
<dbReference type="EMBL" id="JAUNZN010000002">
    <property type="protein sequence ID" value="KAK4826652.1"/>
    <property type="molecule type" value="Genomic_DNA"/>
</dbReference>
<evidence type="ECO:0000313" key="1">
    <source>
        <dbReference type="EMBL" id="KAK4826652.1"/>
    </source>
</evidence>
<dbReference type="Proteomes" id="UP001333110">
    <property type="component" value="Unassembled WGS sequence"/>
</dbReference>
<protein>
    <submittedName>
        <fullName evidence="1">Uncharacterized protein</fullName>
    </submittedName>
</protein>
<keyword evidence="2" id="KW-1185">Reference proteome</keyword>
<reference evidence="1 2" key="1">
    <citation type="journal article" date="2023" name="J. Hered.">
        <title>Chromosome-level genome of the wood stork (Mycteria americana) provides insight into avian chromosome evolution.</title>
        <authorList>
            <person name="Flamio R. Jr."/>
            <person name="Ramstad K.M."/>
        </authorList>
    </citation>
    <scope>NUCLEOTIDE SEQUENCE [LARGE SCALE GENOMIC DNA]</scope>
    <source>
        <strain evidence="1">JAX WOST 10</strain>
    </source>
</reference>